<dbReference type="RefSeq" id="WP_349946457.1">
    <property type="nucleotide sequence ID" value="NZ_CP157940.1"/>
</dbReference>
<sequence>MKNIKLHILGSCSGTEPFPGRHHTSVALELSNGLYFLDAGECSSYTAHLLGLDLLKTRGIFISHCHMDHVGGLGNLLWTIRKLSVIQRRVPLADTIHTYIPYLESYEGILQSLQYTEDDFRCDYSHEGHKIQDGLLYCSPWDDLSIEAIHNHHLAHKEGQPYRSFSFRIRTQGRTIFYSGDTALSDLAYTVPENCDLLMMETGHHQVPEVCRYLRTLDQKIGRLVFLHHGVKVLADPAGAALEAAQLWGENSVIAEDGMTIIL</sequence>
<keyword evidence="1" id="KW-0378">Hydrolase</keyword>
<evidence type="ECO:0000313" key="2">
    <source>
        <dbReference type="EMBL" id="XBS54063.1"/>
    </source>
</evidence>
<protein>
    <submittedName>
        <fullName evidence="2">MBL fold metallo-hydrolase</fullName>
    </submittedName>
</protein>
<accession>A0AAU7PP80</accession>
<dbReference type="Pfam" id="PF23023">
    <property type="entry name" value="Anti-Pycsar_Apyc1"/>
    <property type="match status" value="1"/>
</dbReference>
<dbReference type="InterPro" id="IPR036866">
    <property type="entry name" value="RibonucZ/Hydroxyglut_hydro"/>
</dbReference>
<dbReference type="PANTHER" id="PTHR46018:SF2">
    <property type="entry name" value="ZINC PHOSPHODIESTERASE ELAC PROTEIN 1"/>
    <property type="match status" value="1"/>
</dbReference>
<dbReference type="PANTHER" id="PTHR46018">
    <property type="entry name" value="ZINC PHOSPHODIESTERASE ELAC PROTEIN 1"/>
    <property type="match status" value="1"/>
</dbReference>
<keyword evidence="1" id="KW-0255">Endonuclease</keyword>
<keyword evidence="1" id="KW-0540">Nuclease</keyword>
<reference evidence="2" key="1">
    <citation type="submission" date="2024-06" db="EMBL/GenBank/DDBJ databases">
        <title>Lacrimispora cavernae sp. nov., a novel anaerobe isolated from bat guano pile inside a cave.</title>
        <authorList>
            <person name="Miller S.L."/>
            <person name="Lu N."/>
            <person name="King J."/>
            <person name="Sankaranarayanan K."/>
            <person name="Lawson P.A."/>
        </authorList>
    </citation>
    <scope>NUCLEOTIDE SEQUENCE</scope>
    <source>
        <strain evidence="2">BS-2</strain>
    </source>
</reference>
<dbReference type="EMBL" id="CP157940">
    <property type="protein sequence ID" value="XBS54063.1"/>
    <property type="molecule type" value="Genomic_DNA"/>
</dbReference>
<name>A0AAU7PP80_9FIRM</name>
<gene>
    <name evidence="2" type="ORF">ABFV83_20095</name>
</gene>
<evidence type="ECO:0000256" key="1">
    <source>
        <dbReference type="ARBA" id="ARBA00022759"/>
    </source>
</evidence>
<dbReference type="SUPFAM" id="SSF56281">
    <property type="entry name" value="Metallo-hydrolase/oxidoreductase"/>
    <property type="match status" value="1"/>
</dbReference>
<dbReference type="Gene3D" id="3.60.15.10">
    <property type="entry name" value="Ribonuclease Z/Hydroxyacylglutathione hydrolase-like"/>
    <property type="match status" value="1"/>
</dbReference>
<organism evidence="2">
    <name type="scientific">Lacrimispora sp. BS-2</name>
    <dbReference type="NCBI Taxonomy" id="3151850"/>
    <lineage>
        <taxon>Bacteria</taxon>
        <taxon>Bacillati</taxon>
        <taxon>Bacillota</taxon>
        <taxon>Clostridia</taxon>
        <taxon>Lachnospirales</taxon>
        <taxon>Lachnospiraceae</taxon>
        <taxon>Lacrimispora</taxon>
    </lineage>
</organism>
<proteinExistence type="predicted"/>
<dbReference type="GO" id="GO:0042781">
    <property type="term" value="F:3'-tRNA processing endoribonuclease activity"/>
    <property type="evidence" value="ECO:0007669"/>
    <property type="project" value="TreeGrafter"/>
</dbReference>
<dbReference type="AlphaFoldDB" id="A0AAU7PP80"/>